<protein>
    <submittedName>
        <fullName evidence="1">Uncharacterized protein</fullName>
    </submittedName>
</protein>
<organism evidence="1 2">
    <name type="scientific">Clonostachys rosea f. rosea IK726</name>
    <dbReference type="NCBI Taxonomy" id="1349383"/>
    <lineage>
        <taxon>Eukaryota</taxon>
        <taxon>Fungi</taxon>
        <taxon>Dikarya</taxon>
        <taxon>Ascomycota</taxon>
        <taxon>Pezizomycotina</taxon>
        <taxon>Sordariomycetes</taxon>
        <taxon>Hypocreomycetidae</taxon>
        <taxon>Hypocreales</taxon>
        <taxon>Bionectriaceae</taxon>
        <taxon>Clonostachys</taxon>
    </lineage>
</organism>
<comment type="caution">
    <text evidence="1">The sequence shown here is derived from an EMBL/GenBank/DDBJ whole genome shotgun (WGS) entry which is preliminary data.</text>
</comment>
<gene>
    <name evidence="1" type="ORF">CRV2_00010882</name>
</gene>
<sequence>MSQSTKRPSLSEASEASETSEASQPILNSTDSESDKNDDEPPPAYTEAIPSQSNDGVTTTGLNPVPELPKTLKAGDTLTQHHDPELSDRKHDPPRSQCTEQPASGEESAPEIQIAPSASRAMSRSPKRSSFPDASDALPKPKRHEREPPSDELESLRKRHITLPPPGRDILATEELGLLPDLCGGDEHAPKQTVDPPASSDSSGAGSHPSMDSKLSSAPHLPPLIDEGAAAAPGEPTSPSHPSLGPELSSTPHVPPLIDEVAAPGEPTSPSHPSLAPTLSSAAHLPPLVDESTAAEAPISPSLPVQTHTNDLASEEYQAPQRSFKFIPYDTLFKEEENAIRVYWDTLQGAVHSFALQCLPGKCSWDELPTRYQDEVRVWASNPKDYLNSELSPDVTDFYTAWLFRLLDRHLFSGRDSDKWHGSDWKGFGAILESGKAHLREPKGFFAAKYHHWRNLSVQTLADMHHPDQRHVNPLWLWEKIEDWMKDLPFVSNQSELGYYWGKLIESAIDMDCLIIAARRDIKMRLFDSATGKDYGFPAIKDKMIRYRGPPRRSEGEFVVDFVVFPTLLAYGKADGATVWDRSNPAESVIKPFGDSWDTVSMEFMMTVCCHRH</sequence>
<proteinExistence type="predicted"/>
<keyword evidence="2" id="KW-1185">Reference proteome</keyword>
<reference evidence="1" key="2">
    <citation type="submission" date="2021-10" db="EMBL/GenBank/DDBJ databases">
        <authorList>
            <person name="Piombo E."/>
        </authorList>
    </citation>
    <scope>NUCLEOTIDE SEQUENCE</scope>
</reference>
<accession>A0ACA9TV17</accession>
<evidence type="ECO:0000313" key="2">
    <source>
        <dbReference type="Proteomes" id="UP000836387"/>
    </source>
</evidence>
<reference evidence="1" key="1">
    <citation type="submission" date="2020-04" db="EMBL/GenBank/DDBJ databases">
        <authorList>
            <person name="Broberg M."/>
        </authorList>
    </citation>
    <scope>NUCLEOTIDE SEQUENCE</scope>
</reference>
<evidence type="ECO:0000313" key="1">
    <source>
        <dbReference type="EMBL" id="CAG9944790.1"/>
    </source>
</evidence>
<dbReference type="EMBL" id="CADEHS020000008">
    <property type="protein sequence ID" value="CAG9944790.1"/>
    <property type="molecule type" value="Genomic_DNA"/>
</dbReference>
<name>A0ACA9TV17_BIOOC</name>
<dbReference type="Proteomes" id="UP000836387">
    <property type="component" value="Unassembled WGS sequence"/>
</dbReference>